<reference evidence="8 9" key="1">
    <citation type="submission" date="2017-08" db="EMBL/GenBank/DDBJ databases">
        <title>Infants hospitalized years apart are colonized by the same room-sourced microbial strains.</title>
        <authorList>
            <person name="Brooks B."/>
            <person name="Olm M.R."/>
            <person name="Firek B.A."/>
            <person name="Baker R."/>
            <person name="Thomas B.C."/>
            <person name="Morowitz M.J."/>
            <person name="Banfield J.F."/>
        </authorList>
    </citation>
    <scope>NUCLEOTIDE SEQUENCE [LARGE SCALE GENOMIC DNA]</scope>
    <source>
        <strain evidence="8">S2_006_000_R2_64</strain>
    </source>
</reference>
<evidence type="ECO:0000256" key="2">
    <source>
        <dbReference type="ARBA" id="ARBA00023015"/>
    </source>
</evidence>
<dbReference type="InterPro" id="IPR039425">
    <property type="entry name" value="RNA_pol_sigma-70-like"/>
</dbReference>
<dbReference type="Gene3D" id="1.10.1740.10">
    <property type="match status" value="1"/>
</dbReference>
<keyword evidence="2" id="KW-0805">Transcription regulation</keyword>
<dbReference type="Pfam" id="PF08281">
    <property type="entry name" value="Sigma70_r4_2"/>
    <property type="match status" value="1"/>
</dbReference>
<dbReference type="InterPro" id="IPR036388">
    <property type="entry name" value="WH-like_DNA-bd_sf"/>
</dbReference>
<comment type="caution">
    <text evidence="8">The sequence shown here is derived from an EMBL/GenBank/DDBJ whole genome shotgun (WGS) entry which is preliminary data.</text>
</comment>
<keyword evidence="3" id="KW-0731">Sigma factor</keyword>
<name>A0A2W5FIH8_9BACT</name>
<keyword evidence="5" id="KW-0804">Transcription</keyword>
<evidence type="ECO:0000256" key="3">
    <source>
        <dbReference type="ARBA" id="ARBA00023082"/>
    </source>
</evidence>
<keyword evidence="4" id="KW-0238">DNA-binding</keyword>
<evidence type="ECO:0000256" key="1">
    <source>
        <dbReference type="ARBA" id="ARBA00010641"/>
    </source>
</evidence>
<dbReference type="SUPFAM" id="SSF88659">
    <property type="entry name" value="Sigma3 and sigma4 domains of RNA polymerase sigma factors"/>
    <property type="match status" value="1"/>
</dbReference>
<feature type="domain" description="RNA polymerase sigma-70 region 2" evidence="6">
    <location>
        <begin position="29"/>
        <end position="92"/>
    </location>
</feature>
<comment type="similarity">
    <text evidence="1">Belongs to the sigma-70 factor family. ECF subfamily.</text>
</comment>
<dbReference type="AlphaFoldDB" id="A0A2W5FIH8"/>
<dbReference type="InterPro" id="IPR014284">
    <property type="entry name" value="RNA_pol_sigma-70_dom"/>
</dbReference>
<dbReference type="GO" id="GO:0003677">
    <property type="term" value="F:DNA binding"/>
    <property type="evidence" value="ECO:0007669"/>
    <property type="project" value="UniProtKB-KW"/>
</dbReference>
<evidence type="ECO:0000259" key="6">
    <source>
        <dbReference type="Pfam" id="PF04542"/>
    </source>
</evidence>
<dbReference type="Proteomes" id="UP000249739">
    <property type="component" value="Unassembled WGS sequence"/>
</dbReference>
<dbReference type="CDD" id="cd06171">
    <property type="entry name" value="Sigma70_r4"/>
    <property type="match status" value="1"/>
</dbReference>
<dbReference type="Pfam" id="PF04542">
    <property type="entry name" value="Sigma70_r2"/>
    <property type="match status" value="1"/>
</dbReference>
<feature type="domain" description="RNA polymerase sigma factor 70 region 4 type 2" evidence="7">
    <location>
        <begin position="122"/>
        <end position="173"/>
    </location>
</feature>
<dbReference type="InterPro" id="IPR007627">
    <property type="entry name" value="RNA_pol_sigma70_r2"/>
</dbReference>
<organism evidence="8 9">
    <name type="scientific">Micavibrio aeruginosavorus</name>
    <dbReference type="NCBI Taxonomy" id="349221"/>
    <lineage>
        <taxon>Bacteria</taxon>
        <taxon>Pseudomonadati</taxon>
        <taxon>Bdellovibrionota</taxon>
        <taxon>Bdellovibrionia</taxon>
        <taxon>Bdellovibrionales</taxon>
        <taxon>Pseudobdellovibrionaceae</taxon>
        <taxon>Micavibrio</taxon>
    </lineage>
</organism>
<protein>
    <submittedName>
        <fullName evidence="8">RNA polymerase subunit sigma-24</fullName>
    </submittedName>
</protein>
<proteinExistence type="inferred from homology"/>
<dbReference type="InterPro" id="IPR013325">
    <property type="entry name" value="RNA_pol_sigma_r2"/>
</dbReference>
<dbReference type="PANTHER" id="PTHR43133">
    <property type="entry name" value="RNA POLYMERASE ECF-TYPE SIGMA FACTO"/>
    <property type="match status" value="1"/>
</dbReference>
<gene>
    <name evidence="8" type="ORF">DI586_06005</name>
</gene>
<dbReference type="InterPro" id="IPR013324">
    <property type="entry name" value="RNA_pol_sigma_r3/r4-like"/>
</dbReference>
<dbReference type="InterPro" id="IPR013249">
    <property type="entry name" value="RNA_pol_sigma70_r4_t2"/>
</dbReference>
<dbReference type="NCBIfam" id="TIGR02937">
    <property type="entry name" value="sigma70-ECF"/>
    <property type="match status" value="1"/>
</dbReference>
<evidence type="ECO:0000259" key="7">
    <source>
        <dbReference type="Pfam" id="PF08281"/>
    </source>
</evidence>
<sequence length="178" mass="20408">MAKTDAERWQKLMAEAQKGDQASYRQLLTEIAPFIQRILMKSLSRKDQAEDITQEVLLSVHKAMSTYDPDRPFTPWLMAILNFRRTDYLRSHYAARDNMSAPLEELDLQDVTFDGHQGEYKDIEKALTTLAPKQREVFDLVKMKGYSAKEVADKTGMSVSAVKVSVHRSLQKLKEKLG</sequence>
<dbReference type="GO" id="GO:0006352">
    <property type="term" value="P:DNA-templated transcription initiation"/>
    <property type="evidence" value="ECO:0007669"/>
    <property type="project" value="InterPro"/>
</dbReference>
<evidence type="ECO:0000313" key="9">
    <source>
        <dbReference type="Proteomes" id="UP000249739"/>
    </source>
</evidence>
<dbReference type="SUPFAM" id="SSF88946">
    <property type="entry name" value="Sigma2 domain of RNA polymerase sigma factors"/>
    <property type="match status" value="1"/>
</dbReference>
<dbReference type="GO" id="GO:0016987">
    <property type="term" value="F:sigma factor activity"/>
    <property type="evidence" value="ECO:0007669"/>
    <property type="project" value="UniProtKB-KW"/>
</dbReference>
<dbReference type="EMBL" id="QFOT01000054">
    <property type="protein sequence ID" value="PZP55711.1"/>
    <property type="molecule type" value="Genomic_DNA"/>
</dbReference>
<dbReference type="PANTHER" id="PTHR43133:SF58">
    <property type="entry name" value="ECF RNA POLYMERASE SIGMA FACTOR SIGD"/>
    <property type="match status" value="1"/>
</dbReference>
<evidence type="ECO:0000313" key="8">
    <source>
        <dbReference type="EMBL" id="PZP55711.1"/>
    </source>
</evidence>
<accession>A0A2W5FIH8</accession>
<evidence type="ECO:0000256" key="5">
    <source>
        <dbReference type="ARBA" id="ARBA00023163"/>
    </source>
</evidence>
<dbReference type="Gene3D" id="1.10.10.10">
    <property type="entry name" value="Winged helix-like DNA-binding domain superfamily/Winged helix DNA-binding domain"/>
    <property type="match status" value="1"/>
</dbReference>
<evidence type="ECO:0000256" key="4">
    <source>
        <dbReference type="ARBA" id="ARBA00023125"/>
    </source>
</evidence>